<gene>
    <name evidence="1" type="ORF">TSA1_08320</name>
</gene>
<dbReference type="Proteomes" id="UP000228930">
    <property type="component" value="Unassembled WGS sequence"/>
</dbReference>
<evidence type="ECO:0000313" key="1">
    <source>
        <dbReference type="EMBL" id="PIT00776.1"/>
    </source>
</evidence>
<sequence length="355" mass="39090">MEGHAVILTEELFLAGMRLKSAPRLAGDVAKRLSEIESTEAYSRWAGSAQQAAPFRIEDPLHTNALEAIGLVVDGRLRVRVNRMHDRLFVTDGVWVDPRWRVFPFCDESETLLAHASPNIGWPDWTLDLAAGCGHNMLGFDGADRRIGFDVNPRALAYAVINRSLNGIDAKRQGFGLNDICDGIPACIGNGLDGRVLILANMPFGLAPDRDALPLTSNGGPSGASLQIATFLAVRDLAAAKPTLDIRACLMGLTVGDHRTDRWEIVEKARECFGADRVTWTLLKGEKVFRVNGIRELDNPVPLRGALPRITECTLYVKDAERSEQRAAYERLALQHEEMGNPDISYGIVDVRLNR</sequence>
<dbReference type="InterPro" id="IPR029063">
    <property type="entry name" value="SAM-dependent_MTases_sf"/>
</dbReference>
<accession>A0A2M6U845</accession>
<keyword evidence="2" id="KW-1185">Reference proteome</keyword>
<comment type="caution">
    <text evidence="1">The sequence shown here is derived from an EMBL/GenBank/DDBJ whole genome shotgun (WGS) entry which is preliminary data.</text>
</comment>
<dbReference type="EMBL" id="LFJC01000003">
    <property type="protein sequence ID" value="PIT00776.1"/>
    <property type="molecule type" value="Genomic_DNA"/>
</dbReference>
<dbReference type="RefSeq" id="WP_100175988.1">
    <property type="nucleotide sequence ID" value="NZ_LFJC01000003.1"/>
</dbReference>
<dbReference type="AlphaFoldDB" id="A0A2M6U845"/>
<evidence type="ECO:0008006" key="3">
    <source>
        <dbReference type="Google" id="ProtNLM"/>
    </source>
</evidence>
<organism evidence="1 2">
    <name type="scientific">Bradyrhizobium nitroreducens</name>
    <dbReference type="NCBI Taxonomy" id="709803"/>
    <lineage>
        <taxon>Bacteria</taxon>
        <taxon>Pseudomonadati</taxon>
        <taxon>Pseudomonadota</taxon>
        <taxon>Alphaproteobacteria</taxon>
        <taxon>Hyphomicrobiales</taxon>
        <taxon>Nitrobacteraceae</taxon>
        <taxon>Bradyrhizobium</taxon>
    </lineage>
</organism>
<proteinExistence type="predicted"/>
<evidence type="ECO:0000313" key="2">
    <source>
        <dbReference type="Proteomes" id="UP000228930"/>
    </source>
</evidence>
<protein>
    <recommendedName>
        <fullName evidence="3">Methyltransferase</fullName>
    </recommendedName>
</protein>
<reference evidence="1 2" key="1">
    <citation type="submission" date="2015-06" db="EMBL/GenBank/DDBJ databases">
        <title>Comparative genome analysis of nirS-carrying Bradyrhizobium sp. strains.</title>
        <authorList>
            <person name="Ishii S."/>
            <person name="Jang J."/>
            <person name="Nishizawa T."/>
            <person name="Senoo K."/>
        </authorList>
    </citation>
    <scope>NUCLEOTIDE SEQUENCE [LARGE SCALE GENOMIC DNA]</scope>
    <source>
        <strain evidence="1 2">TSA1</strain>
    </source>
</reference>
<name>A0A2M6U845_9BRAD</name>
<dbReference type="SUPFAM" id="SSF53335">
    <property type="entry name" value="S-adenosyl-L-methionine-dependent methyltransferases"/>
    <property type="match status" value="1"/>
</dbReference>